<organism evidence="2 3">
    <name type="scientific">Kingdonia uniflora</name>
    <dbReference type="NCBI Taxonomy" id="39325"/>
    <lineage>
        <taxon>Eukaryota</taxon>
        <taxon>Viridiplantae</taxon>
        <taxon>Streptophyta</taxon>
        <taxon>Embryophyta</taxon>
        <taxon>Tracheophyta</taxon>
        <taxon>Spermatophyta</taxon>
        <taxon>Magnoliopsida</taxon>
        <taxon>Ranunculales</taxon>
        <taxon>Circaeasteraceae</taxon>
        <taxon>Kingdonia</taxon>
    </lineage>
</organism>
<sequence length="356" mass="40840">MWSAIKEVLCKMKNHIQWVVGNGNNINIWDNLWIGDSTLRDHIIGSPGLHSVCQLIFEGRWHLPADITNFLSHFKLDINSVPIDDNNENCCFWLPDLKVKFSAHNAYNWIRDCKHVVWWHKWIWGSSILPKVSKICWRIMNRAVPTDTDSTLQSKGISMISICYLRKNGADSLEYLFWDCAYDSNIRDWCFSLFQIDITVGRSVSSFKLMLALCASQKNNVLFNDMHPDLRKIISIFREGVQISKATMYNNVHELSIQHTIGVQCRQKDPSSTLSCYWIPPGIYEILISCDGCSLECVTILDDLHHAASFGFLNIWITTDSSSACAAFNSDSLPWILQLQWNKLNMLFARIKITAG</sequence>
<gene>
    <name evidence="2" type="ORF">GIB67_018779</name>
</gene>
<comment type="caution">
    <text evidence="2">The sequence shown here is derived from an EMBL/GenBank/DDBJ whole genome shotgun (WGS) entry which is preliminary data.</text>
</comment>
<evidence type="ECO:0000259" key="1">
    <source>
        <dbReference type="Pfam" id="PF13966"/>
    </source>
</evidence>
<feature type="domain" description="Reverse transcriptase zinc-binding" evidence="1">
    <location>
        <begin position="101"/>
        <end position="184"/>
    </location>
</feature>
<evidence type="ECO:0000313" key="3">
    <source>
        <dbReference type="Proteomes" id="UP000541444"/>
    </source>
</evidence>
<proteinExistence type="predicted"/>
<dbReference type="OrthoDB" id="1000146at2759"/>
<name>A0A7J7NDT0_9MAGN</name>
<evidence type="ECO:0000313" key="2">
    <source>
        <dbReference type="EMBL" id="KAF6165335.1"/>
    </source>
</evidence>
<dbReference type="EMBL" id="JACGCM010000854">
    <property type="protein sequence ID" value="KAF6165335.1"/>
    <property type="molecule type" value="Genomic_DNA"/>
</dbReference>
<dbReference type="Proteomes" id="UP000541444">
    <property type="component" value="Unassembled WGS sequence"/>
</dbReference>
<dbReference type="InterPro" id="IPR026960">
    <property type="entry name" value="RVT-Znf"/>
</dbReference>
<accession>A0A7J7NDT0</accession>
<reference evidence="2 3" key="1">
    <citation type="journal article" date="2020" name="IScience">
        <title>Genome Sequencing of the Endangered Kingdonia uniflora (Circaeasteraceae, Ranunculales) Reveals Potential Mechanisms of Evolutionary Specialization.</title>
        <authorList>
            <person name="Sun Y."/>
            <person name="Deng T."/>
            <person name="Zhang A."/>
            <person name="Moore M.J."/>
            <person name="Landis J.B."/>
            <person name="Lin N."/>
            <person name="Zhang H."/>
            <person name="Zhang X."/>
            <person name="Huang J."/>
            <person name="Zhang X."/>
            <person name="Sun H."/>
            <person name="Wang H."/>
        </authorList>
    </citation>
    <scope>NUCLEOTIDE SEQUENCE [LARGE SCALE GENOMIC DNA]</scope>
    <source>
        <strain evidence="2">TB1705</strain>
        <tissue evidence="2">Leaf</tissue>
    </source>
</reference>
<dbReference type="Pfam" id="PF13966">
    <property type="entry name" value="zf-RVT"/>
    <property type="match status" value="1"/>
</dbReference>
<protein>
    <recommendedName>
        <fullName evidence="1">Reverse transcriptase zinc-binding domain-containing protein</fullName>
    </recommendedName>
</protein>
<keyword evidence="3" id="KW-1185">Reference proteome</keyword>
<dbReference type="AlphaFoldDB" id="A0A7J7NDT0"/>